<protein>
    <submittedName>
        <fullName evidence="2">Competence protein TfoX</fullName>
    </submittedName>
</protein>
<evidence type="ECO:0000313" key="3">
    <source>
        <dbReference type="Proteomes" id="UP000326857"/>
    </source>
</evidence>
<reference evidence="2 3" key="1">
    <citation type="submission" date="2019-09" db="EMBL/GenBank/DDBJ databases">
        <authorList>
            <person name="Dittami M. S."/>
        </authorList>
    </citation>
    <scope>NUCLEOTIDE SEQUENCE [LARGE SCALE GENOMIC DNA]</scope>
    <source>
        <strain evidence="2">SPHINGO391</strain>
    </source>
</reference>
<accession>A0A5E7ZTE1</accession>
<dbReference type="Gene3D" id="3.30.1460.30">
    <property type="entry name" value="YgaC/TfoX-N like chaperone"/>
    <property type="match status" value="1"/>
</dbReference>
<name>A0A5E7ZTE1_9SPHN</name>
<evidence type="ECO:0000259" key="1">
    <source>
        <dbReference type="Pfam" id="PF04993"/>
    </source>
</evidence>
<feature type="domain" description="TfoX N-terminal" evidence="1">
    <location>
        <begin position="13"/>
        <end position="97"/>
    </location>
</feature>
<gene>
    <name evidence="2" type="ORF">SPHINGO391_470352</name>
</gene>
<dbReference type="InterPro" id="IPR007076">
    <property type="entry name" value="TfoX_N"/>
</dbReference>
<evidence type="ECO:0000313" key="2">
    <source>
        <dbReference type="EMBL" id="VVT22393.1"/>
    </source>
</evidence>
<dbReference type="EMBL" id="CABVLI010000042">
    <property type="protein sequence ID" value="VVT22393.1"/>
    <property type="molecule type" value="Genomic_DNA"/>
</dbReference>
<organism evidence="2 3">
    <name type="scientific">Sphingomonas aurantiaca</name>
    <dbReference type="NCBI Taxonomy" id="185949"/>
    <lineage>
        <taxon>Bacteria</taxon>
        <taxon>Pseudomonadati</taxon>
        <taxon>Pseudomonadota</taxon>
        <taxon>Alphaproteobacteria</taxon>
        <taxon>Sphingomonadales</taxon>
        <taxon>Sphingomonadaceae</taxon>
        <taxon>Sphingomonas</taxon>
    </lineage>
</organism>
<dbReference type="SUPFAM" id="SSF159894">
    <property type="entry name" value="YgaC/TfoX-N like"/>
    <property type="match status" value="1"/>
</dbReference>
<dbReference type="RefSeq" id="WP_151991396.1">
    <property type="nucleotide sequence ID" value="NZ_JAPZPS010000004.1"/>
</dbReference>
<proteinExistence type="predicted"/>
<dbReference type="Pfam" id="PF04993">
    <property type="entry name" value="TfoX_N"/>
    <property type="match status" value="1"/>
</dbReference>
<sequence length="111" mass="11937">MASDRKTVAFLVEQLAAAGDVSAKPMFGEYGVYCDGRMVAMVCDDQLFVKPTPGGRAFAGAIDEAPPYPGAKPCLLVDADRWDDADWLAELVQISTAELPLPKPKKAKPPR</sequence>
<dbReference type="AlphaFoldDB" id="A0A5E7ZTE1"/>
<dbReference type="Proteomes" id="UP000326857">
    <property type="component" value="Unassembled WGS sequence"/>
</dbReference>